<organism evidence="2 3">
    <name type="scientific">Nocardia mangyaensis</name>
    <dbReference type="NCBI Taxonomy" id="2213200"/>
    <lineage>
        <taxon>Bacteria</taxon>
        <taxon>Bacillati</taxon>
        <taxon>Actinomycetota</taxon>
        <taxon>Actinomycetes</taxon>
        <taxon>Mycobacteriales</taxon>
        <taxon>Nocardiaceae</taxon>
        <taxon>Nocardia</taxon>
    </lineage>
</organism>
<sequence>MNMNSKTRFPIAGAALTFIATVHTIMGVVLLSVSDQDIELSFWFTTFGVVGIGLGLAMIELERARGFVPGSVLIVLAVTVVFGLVFEPVSGFITLLVPLGAGALGWWRARAQQPTSA</sequence>
<dbReference type="KEGG" id="nsl:BOX37_19195"/>
<proteinExistence type="predicted"/>
<accession>A0A1J0VUN9</accession>
<reference evidence="2" key="1">
    <citation type="submission" date="2016-11" db="EMBL/GenBank/DDBJ databases">
        <authorList>
            <person name="Jaros S."/>
            <person name="Januszkiewicz K."/>
            <person name="Wedrychowicz H."/>
        </authorList>
    </citation>
    <scope>NUCLEOTIDE SEQUENCE [LARGE SCALE GENOMIC DNA]</scope>
    <source>
        <strain evidence="2">Y48</strain>
    </source>
</reference>
<feature type="transmembrane region" description="Helical" evidence="1">
    <location>
        <begin position="92"/>
        <end position="109"/>
    </location>
</feature>
<protein>
    <submittedName>
        <fullName evidence="2">Uncharacterized protein</fullName>
    </submittedName>
</protein>
<evidence type="ECO:0000313" key="3">
    <source>
        <dbReference type="Proteomes" id="UP000183810"/>
    </source>
</evidence>
<name>A0A1J0VUN9_9NOCA</name>
<feature type="transmembrane region" description="Helical" evidence="1">
    <location>
        <begin position="66"/>
        <end position="86"/>
    </location>
</feature>
<evidence type="ECO:0000313" key="2">
    <source>
        <dbReference type="EMBL" id="APE35721.1"/>
    </source>
</evidence>
<dbReference type="Pfam" id="PF20064">
    <property type="entry name" value="DUF6463"/>
    <property type="match status" value="1"/>
</dbReference>
<dbReference type="InterPro" id="IPR045590">
    <property type="entry name" value="DUF6463"/>
</dbReference>
<dbReference type="Proteomes" id="UP000183810">
    <property type="component" value="Chromosome"/>
</dbReference>
<dbReference type="AlphaFoldDB" id="A0A1J0VUN9"/>
<feature type="transmembrane region" description="Helical" evidence="1">
    <location>
        <begin position="40"/>
        <end position="59"/>
    </location>
</feature>
<dbReference type="EMBL" id="CP018082">
    <property type="protein sequence ID" value="APE35721.1"/>
    <property type="molecule type" value="Genomic_DNA"/>
</dbReference>
<keyword evidence="3" id="KW-1185">Reference proteome</keyword>
<evidence type="ECO:0000256" key="1">
    <source>
        <dbReference type="SAM" id="Phobius"/>
    </source>
</evidence>
<keyword evidence="1" id="KW-0472">Membrane</keyword>
<keyword evidence="1" id="KW-0812">Transmembrane</keyword>
<gene>
    <name evidence="2" type="ORF">BOX37_19195</name>
</gene>
<dbReference type="OrthoDB" id="4565568at2"/>
<feature type="transmembrane region" description="Helical" evidence="1">
    <location>
        <begin position="12"/>
        <end position="34"/>
    </location>
</feature>
<keyword evidence="1" id="KW-1133">Transmembrane helix</keyword>